<protein>
    <submittedName>
        <fullName evidence="13">Cation:proton antiporter</fullName>
    </submittedName>
    <submittedName>
        <fullName evidence="12">Glutathione-regulated potassium-efflux system protein KefB</fullName>
    </submittedName>
</protein>
<keyword evidence="9 10" id="KW-0472">Membrane</keyword>
<dbReference type="InterPro" id="IPR038770">
    <property type="entry name" value="Na+/solute_symporter_sf"/>
</dbReference>
<evidence type="ECO:0000313" key="13">
    <source>
        <dbReference type="EMBL" id="QIR74911.1"/>
    </source>
</evidence>
<dbReference type="InterPro" id="IPR003148">
    <property type="entry name" value="RCK_N"/>
</dbReference>
<dbReference type="GO" id="GO:1902600">
    <property type="term" value="P:proton transmembrane transport"/>
    <property type="evidence" value="ECO:0007669"/>
    <property type="project" value="InterPro"/>
</dbReference>
<keyword evidence="2" id="KW-0813">Transport</keyword>
<evidence type="ECO:0000259" key="11">
    <source>
        <dbReference type="PROSITE" id="PS51201"/>
    </source>
</evidence>
<feature type="transmembrane region" description="Helical" evidence="10">
    <location>
        <begin position="25"/>
        <end position="44"/>
    </location>
</feature>
<keyword evidence="3" id="KW-0050">Antiport</keyword>
<dbReference type="GO" id="GO:0005886">
    <property type="term" value="C:plasma membrane"/>
    <property type="evidence" value="ECO:0007669"/>
    <property type="project" value="TreeGrafter"/>
</dbReference>
<dbReference type="Proteomes" id="UP000217349">
    <property type="component" value="Chromosome"/>
</dbReference>
<dbReference type="InterPro" id="IPR036291">
    <property type="entry name" value="NAD(P)-bd_dom_sf"/>
</dbReference>
<reference evidence="14" key="2">
    <citation type="submission" date="2017-09" db="EMBL/GenBank/DDBJ databases">
        <title>The complete genome of Sulfurospirillum sp. JPD-1.</title>
        <authorList>
            <person name="Goris T."/>
        </authorList>
    </citation>
    <scope>NUCLEOTIDE SEQUENCE [LARGE SCALE GENOMIC DNA]</scope>
    <source>
        <strain evidence="14">JPD-1</strain>
    </source>
</reference>
<evidence type="ECO:0000256" key="9">
    <source>
        <dbReference type="ARBA" id="ARBA00023136"/>
    </source>
</evidence>
<evidence type="ECO:0000313" key="12">
    <source>
        <dbReference type="EMBL" id="ATB69847.1"/>
    </source>
</evidence>
<dbReference type="SUPFAM" id="SSF51735">
    <property type="entry name" value="NAD(P)-binding Rossmann-fold domains"/>
    <property type="match status" value="1"/>
</dbReference>
<name>A0A290HEH8_9BACT</name>
<feature type="transmembrane region" description="Helical" evidence="10">
    <location>
        <begin position="269"/>
        <end position="288"/>
    </location>
</feature>
<keyword evidence="5 10" id="KW-0812">Transmembrane</keyword>
<dbReference type="RefSeq" id="WP_096046792.1">
    <property type="nucleotide sequence ID" value="NZ_CP023275.1"/>
</dbReference>
<dbReference type="EMBL" id="CP039734">
    <property type="protein sequence ID" value="QIR74911.1"/>
    <property type="molecule type" value="Genomic_DNA"/>
</dbReference>
<evidence type="ECO:0000256" key="10">
    <source>
        <dbReference type="SAM" id="Phobius"/>
    </source>
</evidence>
<dbReference type="Pfam" id="PF00999">
    <property type="entry name" value="Na_H_Exchanger"/>
    <property type="match status" value="1"/>
</dbReference>
<reference evidence="13 15" key="1">
    <citation type="journal article" date="2017" name="Environ. Sci. Technol.">
        <title>Organohalide Respiration with Chlorinated Ethenes under Low pH Conditions.</title>
        <authorList>
            <person name="Yang Y."/>
            <person name="Capiro N.L."/>
            <person name="Marcet T.F."/>
            <person name="Yan J."/>
            <person name="Pennell K.D."/>
            <person name="Loffler F.E."/>
        </authorList>
    </citation>
    <scope>NUCLEOTIDE SEQUENCE [LARGE SCALE GENOMIC DNA]</scope>
    <source>
        <strain evidence="13 15">ACSDCE</strain>
    </source>
</reference>
<dbReference type="Gene3D" id="3.40.50.720">
    <property type="entry name" value="NAD(P)-binding Rossmann-like Domain"/>
    <property type="match status" value="1"/>
</dbReference>
<dbReference type="GO" id="GO:0006813">
    <property type="term" value="P:potassium ion transport"/>
    <property type="evidence" value="ECO:0007669"/>
    <property type="project" value="UniProtKB-KW"/>
</dbReference>
<dbReference type="PANTHER" id="PTHR46157:SF4">
    <property type="entry name" value="K(+) EFFLUX ANTIPORTER 3, CHLOROPLASTIC"/>
    <property type="match status" value="1"/>
</dbReference>
<dbReference type="InterPro" id="IPR006153">
    <property type="entry name" value="Cation/H_exchanger_TM"/>
</dbReference>
<evidence type="ECO:0000256" key="6">
    <source>
        <dbReference type="ARBA" id="ARBA00022958"/>
    </source>
</evidence>
<keyword evidence="8" id="KW-0406">Ion transport</keyword>
<evidence type="ECO:0000256" key="2">
    <source>
        <dbReference type="ARBA" id="ARBA00022448"/>
    </source>
</evidence>
<feature type="transmembrane region" description="Helical" evidence="10">
    <location>
        <begin position="148"/>
        <end position="168"/>
    </location>
</feature>
<feature type="transmembrane region" description="Helical" evidence="10">
    <location>
        <begin position="216"/>
        <end position="248"/>
    </location>
</feature>
<accession>A0A6G9VPV5</accession>
<evidence type="ECO:0000256" key="7">
    <source>
        <dbReference type="ARBA" id="ARBA00022989"/>
    </source>
</evidence>
<dbReference type="GO" id="GO:0015297">
    <property type="term" value="F:antiporter activity"/>
    <property type="evidence" value="ECO:0007669"/>
    <property type="project" value="UniProtKB-KW"/>
</dbReference>
<keyword evidence="7 10" id="KW-1133">Transmembrane helix</keyword>
<dbReference type="PROSITE" id="PS51201">
    <property type="entry name" value="RCK_N"/>
    <property type="match status" value="1"/>
</dbReference>
<evidence type="ECO:0000313" key="14">
    <source>
        <dbReference type="Proteomes" id="UP000217349"/>
    </source>
</evidence>
<evidence type="ECO:0000256" key="3">
    <source>
        <dbReference type="ARBA" id="ARBA00022449"/>
    </source>
</evidence>
<dbReference type="Proteomes" id="UP000502831">
    <property type="component" value="Chromosome"/>
</dbReference>
<feature type="transmembrane region" description="Helical" evidence="10">
    <location>
        <begin position="84"/>
        <end position="107"/>
    </location>
</feature>
<dbReference type="EMBL" id="CP023275">
    <property type="protein sequence ID" value="ATB69847.1"/>
    <property type="molecule type" value="Genomic_DNA"/>
</dbReference>
<proteinExistence type="predicted"/>
<sequence>MDNILAIILSATAIATIFNILLKRFNIPTIIGYIITGFAIAYMYKLGRNNDSLTQIAEFGIVFLMFTIGLEFSIKHLLSMKKDVFFYGFLQVLLVGGVIALGAEYFFGIEKKSAIIIGYALALSSTAIVLKILNDSGTIHTIYGRKALGILLFQDIAVIPILLMINIFSNQNSSISSLLLQTFYSAVIILGLMFIIGKYLLNRFLSLVVWADTQEIFIASVLLLVVGASFLSHSLGFSYSLGAFLAGMMMSETQYKHQIEADLVPFRDILLGLFFITVGMQIDLSLIAQNYATILLFLGVMMAFKTLVVFTILFFSVGGRVALKTGLALCQGGEFSLAILALASSSHLISTNTSQVLIVTVVLSMVMTPFILKNMKKIVNSITKEPDNGDFKIHSSGIKDHIIVCGYGKLGQEIVYRLKKMNVNYLVLEHDINLVKLGQNRGEPVYFGNAAEKSILQNAFVENAKSVIIAINNEKKLILLCEVLKSFDAPIKIVAKASDYDEKKLLKALEVKHIVNEGREAAKALLHVALEENPTE</sequence>
<evidence type="ECO:0000256" key="5">
    <source>
        <dbReference type="ARBA" id="ARBA00022692"/>
    </source>
</evidence>
<comment type="subcellular location">
    <subcellularLocation>
        <location evidence="1">Membrane</location>
        <topology evidence="1">Multi-pass membrane protein</topology>
    </subcellularLocation>
</comment>
<reference evidence="13" key="5">
    <citation type="submission" date="2020-08" db="EMBL/GenBank/DDBJ databases">
        <authorList>
            <person name="Yang Y."/>
            <person name="Huo L."/>
            <person name="Yan J."/>
        </authorList>
    </citation>
    <scope>NUCLEOTIDE SEQUENCE</scope>
    <source>
        <strain evidence="13">ACSDCE</strain>
    </source>
</reference>
<dbReference type="PANTHER" id="PTHR46157">
    <property type="entry name" value="K(+) EFFLUX ANTIPORTER 3, CHLOROPLASTIC"/>
    <property type="match status" value="1"/>
</dbReference>
<accession>A0A290HEH8</accession>
<dbReference type="KEGG" id="sulj:SJPD1_1742"/>
<evidence type="ECO:0000256" key="8">
    <source>
        <dbReference type="ARBA" id="ARBA00023065"/>
    </source>
</evidence>
<feature type="transmembrane region" description="Helical" evidence="10">
    <location>
        <begin position="114"/>
        <end position="133"/>
    </location>
</feature>
<reference evidence="12" key="3">
    <citation type="submission" date="2017-09" db="EMBL/GenBank/DDBJ databases">
        <authorList>
            <person name="Goris T."/>
        </authorList>
    </citation>
    <scope>NUCLEOTIDE SEQUENCE</scope>
    <source>
        <strain evidence="12">JPD-1</strain>
    </source>
</reference>
<feature type="transmembrane region" description="Helical" evidence="10">
    <location>
        <begin position="56"/>
        <end position="78"/>
    </location>
</feature>
<evidence type="ECO:0000256" key="1">
    <source>
        <dbReference type="ARBA" id="ARBA00004141"/>
    </source>
</evidence>
<feature type="transmembrane region" description="Helical" evidence="10">
    <location>
        <begin position="175"/>
        <end position="196"/>
    </location>
</feature>
<gene>
    <name evidence="13" type="ORF">FA584_01230</name>
    <name evidence="12" type="ORF">SJPD1_1742</name>
</gene>
<evidence type="ECO:0000313" key="15">
    <source>
        <dbReference type="Proteomes" id="UP000502831"/>
    </source>
</evidence>
<dbReference type="Gene3D" id="1.20.1530.20">
    <property type="match status" value="1"/>
</dbReference>
<keyword evidence="4" id="KW-0633">Potassium transport</keyword>
<keyword evidence="6" id="KW-0630">Potassium</keyword>
<dbReference type="AlphaFoldDB" id="A0A290HEH8"/>
<organism evidence="12 14">
    <name type="scientific">Sulfurospirillum diekertiae</name>
    <dbReference type="NCBI Taxonomy" id="1854492"/>
    <lineage>
        <taxon>Bacteria</taxon>
        <taxon>Pseudomonadati</taxon>
        <taxon>Campylobacterota</taxon>
        <taxon>Epsilonproteobacteria</taxon>
        <taxon>Campylobacterales</taxon>
        <taxon>Sulfurospirillaceae</taxon>
        <taxon>Sulfurospirillum</taxon>
    </lineage>
</organism>
<reference evidence="12" key="4">
    <citation type="journal article" date="2020" name="MicrobiologyOpen">
        <title>Tetrachloroethene respiration in Sulfurospirillum species is regulated by a two-component system as unraveled by comparative genomics, transcriptomics, and regulator binding studies.</title>
        <authorList>
            <person name="Esken J."/>
            <person name="Goris T."/>
            <person name="Gadkari J."/>
            <person name="Bischler T."/>
            <person name="Forstner K.U."/>
            <person name="Sharma C.M."/>
            <person name="Diekert G."/>
            <person name="Schubert T."/>
        </authorList>
    </citation>
    <scope>NUCLEOTIDE SEQUENCE</scope>
    <source>
        <strain evidence="12">JPD-1</strain>
    </source>
</reference>
<feature type="transmembrane region" description="Helical" evidence="10">
    <location>
        <begin position="294"/>
        <end position="315"/>
    </location>
</feature>
<dbReference type="OrthoDB" id="9781411at2"/>
<dbReference type="Pfam" id="PF02254">
    <property type="entry name" value="TrkA_N"/>
    <property type="match status" value="1"/>
</dbReference>
<feature type="transmembrane region" description="Helical" evidence="10">
    <location>
        <begin position="355"/>
        <end position="372"/>
    </location>
</feature>
<evidence type="ECO:0000256" key="4">
    <source>
        <dbReference type="ARBA" id="ARBA00022538"/>
    </source>
</evidence>
<feature type="domain" description="RCK N-terminal" evidence="11">
    <location>
        <begin position="399"/>
        <end position="515"/>
    </location>
</feature>